<evidence type="ECO:0000313" key="8">
    <source>
        <dbReference type="Proteomes" id="UP000318017"/>
    </source>
</evidence>
<dbReference type="Pfam" id="PF00085">
    <property type="entry name" value="Thioredoxin"/>
    <property type="match status" value="1"/>
</dbReference>
<dbReference type="Pfam" id="PF13365">
    <property type="entry name" value="Trypsin_2"/>
    <property type="match status" value="1"/>
</dbReference>
<feature type="region of interest" description="Disordered" evidence="5">
    <location>
        <begin position="425"/>
        <end position="453"/>
    </location>
</feature>
<dbReference type="InterPro" id="IPR036249">
    <property type="entry name" value="Thioredoxin-like_sf"/>
</dbReference>
<evidence type="ECO:0000256" key="1">
    <source>
        <dbReference type="ARBA" id="ARBA00022448"/>
    </source>
</evidence>
<dbReference type="InterPro" id="IPR017937">
    <property type="entry name" value="Thioredoxin_CS"/>
</dbReference>
<feature type="compositionally biased region" description="Polar residues" evidence="5">
    <location>
        <begin position="163"/>
        <end position="172"/>
    </location>
</feature>
<dbReference type="EMBL" id="CP036298">
    <property type="protein sequence ID" value="QDV27239.1"/>
    <property type="molecule type" value="Genomic_DNA"/>
</dbReference>
<keyword evidence="2" id="KW-0249">Electron transport</keyword>
<dbReference type="SUPFAM" id="SSF50494">
    <property type="entry name" value="Trypsin-like serine proteases"/>
    <property type="match status" value="1"/>
</dbReference>
<dbReference type="InterPro" id="IPR013766">
    <property type="entry name" value="Thioredoxin_domain"/>
</dbReference>
<dbReference type="Gene3D" id="3.40.30.10">
    <property type="entry name" value="Glutaredoxin"/>
    <property type="match status" value="1"/>
</dbReference>
<keyword evidence="3" id="KW-1015">Disulfide bond</keyword>
<dbReference type="OrthoDB" id="8560253at2"/>
<dbReference type="PROSITE" id="PS51352">
    <property type="entry name" value="THIOREDOXIN_2"/>
    <property type="match status" value="1"/>
</dbReference>
<feature type="compositionally biased region" description="Polar residues" evidence="5">
    <location>
        <begin position="192"/>
        <end position="204"/>
    </location>
</feature>
<protein>
    <submittedName>
        <fullName evidence="7">Thioredoxin</fullName>
    </submittedName>
</protein>
<dbReference type="AlphaFoldDB" id="A0A518GF69"/>
<name>A0A518GF69_9BACT</name>
<evidence type="ECO:0000256" key="3">
    <source>
        <dbReference type="ARBA" id="ARBA00023157"/>
    </source>
</evidence>
<proteinExistence type="predicted"/>
<dbReference type="Gene3D" id="2.40.10.120">
    <property type="match status" value="1"/>
</dbReference>
<feature type="region of interest" description="Disordered" evidence="5">
    <location>
        <begin position="105"/>
        <end position="128"/>
    </location>
</feature>
<dbReference type="PROSITE" id="PS00194">
    <property type="entry name" value="THIOREDOXIN_1"/>
    <property type="match status" value="1"/>
</dbReference>
<feature type="compositionally biased region" description="Polar residues" evidence="5">
    <location>
        <begin position="425"/>
        <end position="434"/>
    </location>
</feature>
<evidence type="ECO:0000313" key="7">
    <source>
        <dbReference type="EMBL" id="QDV27239.1"/>
    </source>
</evidence>
<dbReference type="CDD" id="cd02947">
    <property type="entry name" value="TRX_family"/>
    <property type="match status" value="1"/>
</dbReference>
<gene>
    <name evidence="7" type="primary">trxA_5</name>
    <name evidence="7" type="ORF">Q31a_56270</name>
</gene>
<feature type="region of interest" description="Disordered" evidence="5">
    <location>
        <begin position="144"/>
        <end position="207"/>
    </location>
</feature>
<dbReference type="PANTHER" id="PTHR45663:SF11">
    <property type="entry name" value="GEO12009P1"/>
    <property type="match status" value="1"/>
</dbReference>
<evidence type="ECO:0000256" key="2">
    <source>
        <dbReference type="ARBA" id="ARBA00022982"/>
    </source>
</evidence>
<evidence type="ECO:0000256" key="4">
    <source>
        <dbReference type="ARBA" id="ARBA00023284"/>
    </source>
</evidence>
<dbReference type="GO" id="GO:0005737">
    <property type="term" value="C:cytoplasm"/>
    <property type="evidence" value="ECO:0007669"/>
    <property type="project" value="TreeGrafter"/>
</dbReference>
<reference evidence="7 8" key="1">
    <citation type="submission" date="2019-02" db="EMBL/GenBank/DDBJ databases">
        <title>Deep-cultivation of Planctomycetes and their phenomic and genomic characterization uncovers novel biology.</title>
        <authorList>
            <person name="Wiegand S."/>
            <person name="Jogler M."/>
            <person name="Boedeker C."/>
            <person name="Pinto D."/>
            <person name="Vollmers J."/>
            <person name="Rivas-Marin E."/>
            <person name="Kohn T."/>
            <person name="Peeters S.H."/>
            <person name="Heuer A."/>
            <person name="Rast P."/>
            <person name="Oberbeckmann S."/>
            <person name="Bunk B."/>
            <person name="Jeske O."/>
            <person name="Meyerdierks A."/>
            <person name="Storesund J.E."/>
            <person name="Kallscheuer N."/>
            <person name="Luecker S."/>
            <person name="Lage O.M."/>
            <person name="Pohl T."/>
            <person name="Merkel B.J."/>
            <person name="Hornburger P."/>
            <person name="Mueller R.-W."/>
            <person name="Bruemmer F."/>
            <person name="Labrenz M."/>
            <person name="Spormann A.M."/>
            <person name="Op den Camp H."/>
            <person name="Overmann J."/>
            <person name="Amann R."/>
            <person name="Jetten M.S.M."/>
            <person name="Mascher T."/>
            <person name="Medema M.H."/>
            <person name="Devos D.P."/>
            <person name="Kaster A.-K."/>
            <person name="Ovreas L."/>
            <person name="Rohde M."/>
            <person name="Galperin M.Y."/>
            <person name="Jogler C."/>
        </authorList>
    </citation>
    <scope>NUCLEOTIDE SEQUENCE [LARGE SCALE GENOMIC DNA]</scope>
    <source>
        <strain evidence="7 8">Q31a</strain>
    </source>
</reference>
<evidence type="ECO:0000256" key="5">
    <source>
        <dbReference type="SAM" id="MobiDB-lite"/>
    </source>
</evidence>
<dbReference type="PANTHER" id="PTHR45663">
    <property type="entry name" value="GEO12009P1"/>
    <property type="match status" value="1"/>
</dbReference>
<dbReference type="Proteomes" id="UP000318017">
    <property type="component" value="Chromosome"/>
</dbReference>
<accession>A0A518GF69</accession>
<keyword evidence="1" id="KW-0813">Transport</keyword>
<keyword evidence="8" id="KW-1185">Reference proteome</keyword>
<sequence>MAGWLLAAVMVAVTGGNSDCAIVQFTATWCEPCQQVQPALQQLQQDGWTVYSVDTDQQPEVVKQYSVDSLPTLIILSSGREVDRIVGAAAYEVIQQRVQRVAARNQSTQALPAPAPQQPIVRGQSPSTSSFPLLSSVANAGFSASNPASPRELAPAAPPPHTPQVSPASFSGTPVAVENASFSRDAAPPQAVASTPSARTSLSPEQAIRRAAQATVRIRVDEANSTAYGTGTIVDLHGSEALVLTCGHLFREMTPGSQLTVDLFAGTPQEINLPALLIDFKAEGDDIGLLTFRTPVALDPVELLPRGTKLNIGQDAFSFGCDHGSDPTRRDTKIKNINRYIGAANVEIFGAPAVGRSGGGLFDTQGRLIGVCNAADAADDEGIYAAADVVYAQIERLGLTHLFEAQTQGTPTVLATSSGSPVVQAASFSDTPAPTVSPRPAANLPDLTTPLASSPSGQQMICIVRDGTGQDQVLTINSPSPQLLDAIRAQGNR</sequence>
<dbReference type="GO" id="GO:0015035">
    <property type="term" value="F:protein-disulfide reductase activity"/>
    <property type="evidence" value="ECO:0007669"/>
    <property type="project" value="TreeGrafter"/>
</dbReference>
<dbReference type="KEGG" id="ahel:Q31a_56270"/>
<keyword evidence="4" id="KW-0676">Redox-active center</keyword>
<dbReference type="SUPFAM" id="SSF52833">
    <property type="entry name" value="Thioredoxin-like"/>
    <property type="match status" value="1"/>
</dbReference>
<evidence type="ECO:0000259" key="6">
    <source>
        <dbReference type="PROSITE" id="PS51352"/>
    </source>
</evidence>
<feature type="domain" description="Thioredoxin" evidence="6">
    <location>
        <begin position="1"/>
        <end position="103"/>
    </location>
</feature>
<dbReference type="RefSeq" id="WP_145084332.1">
    <property type="nucleotide sequence ID" value="NZ_CP036298.1"/>
</dbReference>
<dbReference type="InterPro" id="IPR009003">
    <property type="entry name" value="Peptidase_S1_PA"/>
</dbReference>
<organism evidence="7 8">
    <name type="scientific">Aureliella helgolandensis</name>
    <dbReference type="NCBI Taxonomy" id="2527968"/>
    <lineage>
        <taxon>Bacteria</taxon>
        <taxon>Pseudomonadati</taxon>
        <taxon>Planctomycetota</taxon>
        <taxon>Planctomycetia</taxon>
        <taxon>Pirellulales</taxon>
        <taxon>Pirellulaceae</taxon>
        <taxon>Aureliella</taxon>
    </lineage>
</organism>